<name>A0A9X1FLL0_9FLAO</name>
<gene>
    <name evidence="3" type="ORF">KXJ69_01405</name>
</gene>
<dbReference type="PANTHER" id="PTHR43215:SF14">
    <property type="entry name" value="RADIAL SPOKE HEAD 1 HOMOLOG"/>
    <property type="match status" value="1"/>
</dbReference>
<reference evidence="3" key="1">
    <citation type="submission" date="2021-07" db="EMBL/GenBank/DDBJ databases">
        <title>Aureisphaera sp. CAU 1614 isolated from sea sediment.</title>
        <authorList>
            <person name="Kim W."/>
        </authorList>
    </citation>
    <scope>NUCLEOTIDE SEQUENCE</scope>
    <source>
        <strain evidence="3">CAU 1614</strain>
    </source>
</reference>
<keyword evidence="4" id="KW-1185">Reference proteome</keyword>
<dbReference type="SMART" id="SM00698">
    <property type="entry name" value="MORN"/>
    <property type="match status" value="5"/>
</dbReference>
<accession>A0A9X1FLL0</accession>
<evidence type="ECO:0000256" key="1">
    <source>
        <dbReference type="ARBA" id="ARBA00022737"/>
    </source>
</evidence>
<dbReference type="InterPro" id="IPR003409">
    <property type="entry name" value="MORN"/>
</dbReference>
<dbReference type="AlphaFoldDB" id="A0A9X1FLL0"/>
<organism evidence="3 4">
    <name type="scientific">Halomarinibacterium sedimenti</name>
    <dbReference type="NCBI Taxonomy" id="2857106"/>
    <lineage>
        <taxon>Bacteria</taxon>
        <taxon>Pseudomonadati</taxon>
        <taxon>Bacteroidota</taxon>
        <taxon>Flavobacteriia</taxon>
        <taxon>Flavobacteriales</taxon>
        <taxon>Flavobacteriaceae</taxon>
        <taxon>Halomarinibacterium</taxon>
    </lineage>
</organism>
<dbReference type="EMBL" id="JAHWDP010000001">
    <property type="protein sequence ID" value="MBW2936741.1"/>
    <property type="molecule type" value="Genomic_DNA"/>
</dbReference>
<keyword evidence="1" id="KW-0677">Repeat</keyword>
<sequence length="255" mass="29445">MKTLKITFTIIGLLLFSMVYAQGVPQPKTPKTTTEKQYPYCESGDCTNGWGKKIYDYGYYEGFFRNGNREGYGLFNWTTSGSYMGFWNNDELHGYGCYIGKEKNLIGEYRNGMMNGVGYTHELENDKWEYGIFKNYLVDTAYTFYDNNVDTGCVAGDCQDKYGRYIWSNGDRFTGFFKNGKMYMGTYTFASGDKYEGMFNSNNQFHGEGRFFFNDNAYYGGQWSNGQQHGRGYYHDSSYKSKIGEWSNGQLVTAY</sequence>
<evidence type="ECO:0000256" key="2">
    <source>
        <dbReference type="SAM" id="SignalP"/>
    </source>
</evidence>
<evidence type="ECO:0000313" key="3">
    <source>
        <dbReference type="EMBL" id="MBW2936741.1"/>
    </source>
</evidence>
<proteinExistence type="predicted"/>
<feature type="signal peptide" evidence="2">
    <location>
        <begin position="1"/>
        <end position="21"/>
    </location>
</feature>
<feature type="chain" id="PRO_5040767191" description="MORN repeat protein" evidence="2">
    <location>
        <begin position="22"/>
        <end position="255"/>
    </location>
</feature>
<dbReference type="Proteomes" id="UP001138686">
    <property type="component" value="Unassembled WGS sequence"/>
</dbReference>
<protein>
    <recommendedName>
        <fullName evidence="5">MORN repeat protein</fullName>
    </recommendedName>
</protein>
<dbReference type="RefSeq" id="WP_219050552.1">
    <property type="nucleotide sequence ID" value="NZ_JAHWDP010000001.1"/>
</dbReference>
<keyword evidence="2" id="KW-0732">Signal</keyword>
<evidence type="ECO:0000313" key="4">
    <source>
        <dbReference type="Proteomes" id="UP001138686"/>
    </source>
</evidence>
<dbReference type="PANTHER" id="PTHR43215">
    <property type="entry name" value="RADIAL SPOKE HEAD 1 HOMOLOG"/>
    <property type="match status" value="1"/>
</dbReference>
<dbReference type="Pfam" id="PF02493">
    <property type="entry name" value="MORN"/>
    <property type="match status" value="7"/>
</dbReference>
<comment type="caution">
    <text evidence="3">The sequence shown here is derived from an EMBL/GenBank/DDBJ whole genome shotgun (WGS) entry which is preliminary data.</text>
</comment>
<evidence type="ECO:0008006" key="5">
    <source>
        <dbReference type="Google" id="ProtNLM"/>
    </source>
</evidence>